<dbReference type="STRING" id="927083.DB32_006325"/>
<dbReference type="OrthoDB" id="5504503at2"/>
<evidence type="ECO:0000313" key="2">
    <source>
        <dbReference type="Proteomes" id="UP000034883"/>
    </source>
</evidence>
<protein>
    <submittedName>
        <fullName evidence="1">Uncharacterized protein</fullName>
    </submittedName>
</protein>
<organism evidence="1 2">
    <name type="scientific">Sandaracinus amylolyticus</name>
    <dbReference type="NCBI Taxonomy" id="927083"/>
    <lineage>
        <taxon>Bacteria</taxon>
        <taxon>Pseudomonadati</taxon>
        <taxon>Myxococcota</taxon>
        <taxon>Polyangia</taxon>
        <taxon>Polyangiales</taxon>
        <taxon>Sandaracinaceae</taxon>
        <taxon>Sandaracinus</taxon>
    </lineage>
</organism>
<dbReference type="AlphaFoldDB" id="A0A0F6YME6"/>
<name>A0A0F6YME6_9BACT</name>
<dbReference type="RefSeq" id="WP_053236249.1">
    <property type="nucleotide sequence ID" value="NZ_CP011125.1"/>
</dbReference>
<keyword evidence="2" id="KW-1185">Reference proteome</keyword>
<dbReference type="Proteomes" id="UP000034883">
    <property type="component" value="Chromosome"/>
</dbReference>
<accession>A0A0F6YME6</accession>
<dbReference type="KEGG" id="samy:DB32_006325"/>
<evidence type="ECO:0000313" key="1">
    <source>
        <dbReference type="EMBL" id="AKF09176.1"/>
    </source>
</evidence>
<proteinExistence type="predicted"/>
<gene>
    <name evidence="1" type="ORF">DB32_006325</name>
</gene>
<dbReference type="EMBL" id="CP011125">
    <property type="protein sequence ID" value="AKF09176.1"/>
    <property type="molecule type" value="Genomic_DNA"/>
</dbReference>
<reference evidence="1 2" key="1">
    <citation type="submission" date="2015-03" db="EMBL/GenBank/DDBJ databases">
        <title>Genome assembly of Sandaracinus amylolyticus DSM 53668.</title>
        <authorList>
            <person name="Sharma G."/>
            <person name="Subramanian S."/>
        </authorList>
    </citation>
    <scope>NUCLEOTIDE SEQUENCE [LARGE SCALE GENOMIC DNA]</scope>
    <source>
        <strain evidence="1 2">DSM 53668</strain>
    </source>
</reference>
<sequence length="184" mass="20270">MSTRWWYAWYAAALRDHMVDRKHIDEDNLKVEADLDAPRDSLVPVAGGVTVVVTQAFGPDGESLVGVGDVEFDGHAAVTLKVRAHGREGLVHLSPIHGDRRKTGMTDLPLGTRLELLSPVTGKKLDRLGPVDDGSGADYYAIYLTPRLSQGACVMVTDVWGHYHSRIVDDNALISYWARNHPDE</sequence>